<evidence type="ECO:0000313" key="2">
    <source>
        <dbReference type="EMBL" id="OQR83585.1"/>
    </source>
</evidence>
<feature type="transmembrane region" description="Helical" evidence="1">
    <location>
        <begin position="48"/>
        <end position="67"/>
    </location>
</feature>
<sequence length="153" mass="16692">MLDSASATADAFYVQKDLLLFLGFALQLIVNELAGAALATLWTQFPLYTVWSLAAALIAHCGQAFGTKSYELQPTTSRLLLAYECLRQYLQPVGIVMPTTVNGIMVIGSDVSGNYLLVYTAGLDFDGLPLATIVASWCQPTALFLYAFVYKQY</sequence>
<name>A0A1V9YCX6_ACHHY</name>
<dbReference type="PANTHER" id="PTHR11206">
    <property type="entry name" value="MULTIDRUG RESISTANCE PROTEIN"/>
    <property type="match status" value="1"/>
</dbReference>
<dbReference type="STRING" id="1202772.A0A1V9YCX6"/>
<feature type="transmembrane region" description="Helical" evidence="1">
    <location>
        <begin position="18"/>
        <end position="42"/>
    </location>
</feature>
<keyword evidence="3" id="KW-1185">Reference proteome</keyword>
<keyword evidence="1" id="KW-0812">Transmembrane</keyword>
<reference evidence="2 3" key="1">
    <citation type="journal article" date="2014" name="Genome Biol. Evol.">
        <title>The secreted proteins of Achlya hypogyna and Thraustotheca clavata identify the ancestral oomycete secretome and reveal gene acquisitions by horizontal gene transfer.</title>
        <authorList>
            <person name="Misner I."/>
            <person name="Blouin N."/>
            <person name="Leonard G."/>
            <person name="Richards T.A."/>
            <person name="Lane C.E."/>
        </authorList>
    </citation>
    <scope>NUCLEOTIDE SEQUENCE [LARGE SCALE GENOMIC DNA]</scope>
    <source>
        <strain evidence="2 3">ATCC 48635</strain>
    </source>
</reference>
<feature type="transmembrane region" description="Helical" evidence="1">
    <location>
        <begin position="88"/>
        <end position="108"/>
    </location>
</feature>
<dbReference type="EMBL" id="JNBR01002134">
    <property type="protein sequence ID" value="OQR83585.1"/>
    <property type="molecule type" value="Genomic_DNA"/>
</dbReference>
<feature type="transmembrane region" description="Helical" evidence="1">
    <location>
        <begin position="128"/>
        <end position="149"/>
    </location>
</feature>
<protein>
    <submittedName>
        <fullName evidence="2">Uncharacterized protein</fullName>
    </submittedName>
</protein>
<evidence type="ECO:0000313" key="3">
    <source>
        <dbReference type="Proteomes" id="UP000243579"/>
    </source>
</evidence>
<gene>
    <name evidence="2" type="ORF">ACHHYP_20736</name>
</gene>
<dbReference type="OrthoDB" id="2126698at2759"/>
<dbReference type="AlphaFoldDB" id="A0A1V9YCX6"/>
<keyword evidence="1" id="KW-0472">Membrane</keyword>
<comment type="caution">
    <text evidence="2">The sequence shown here is derived from an EMBL/GenBank/DDBJ whole genome shotgun (WGS) entry which is preliminary data.</text>
</comment>
<accession>A0A1V9YCX6</accession>
<proteinExistence type="predicted"/>
<dbReference type="Proteomes" id="UP000243579">
    <property type="component" value="Unassembled WGS sequence"/>
</dbReference>
<evidence type="ECO:0000256" key="1">
    <source>
        <dbReference type="SAM" id="Phobius"/>
    </source>
</evidence>
<keyword evidence="1" id="KW-1133">Transmembrane helix</keyword>
<organism evidence="2 3">
    <name type="scientific">Achlya hypogyna</name>
    <name type="common">Oomycete</name>
    <name type="synonym">Protoachlya hypogyna</name>
    <dbReference type="NCBI Taxonomy" id="1202772"/>
    <lineage>
        <taxon>Eukaryota</taxon>
        <taxon>Sar</taxon>
        <taxon>Stramenopiles</taxon>
        <taxon>Oomycota</taxon>
        <taxon>Saprolegniomycetes</taxon>
        <taxon>Saprolegniales</taxon>
        <taxon>Achlyaceae</taxon>
        <taxon>Achlya</taxon>
    </lineage>
</organism>